<sequence>MALFPSQEFDVLSFVGPQGKRGYTFMEINEQNGRLVIELPAVLDLPAAAEIRDLLIDAAARDTAADVILNFHNVDRISTAAIQVTLAAAAALRLAARRLEAEAVSPAVVDAFRNLGLASDLDQLLDT</sequence>
<dbReference type="Pfam" id="PF01740">
    <property type="entry name" value="STAS"/>
    <property type="match status" value="1"/>
</dbReference>
<feature type="domain" description="STAS" evidence="1">
    <location>
        <begin position="24"/>
        <end position="127"/>
    </location>
</feature>
<reference evidence="2 3" key="1">
    <citation type="submission" date="2021-04" db="EMBL/GenBank/DDBJ databases">
        <title>Magnetospirillum sulfuroxidans sp. nov., a facultative chemolithoautotrophic sulfur-oxidizing alphaproteobacterium isolated from freshwater sediment and proposals for Paramagetospirillum gen. nov., and Magnetospirillaceae fam. nov.</title>
        <authorList>
            <person name="Koziaeva V."/>
            <person name="Geelhoed J.S."/>
            <person name="Sorokin D.Y."/>
            <person name="Grouzdev D.S."/>
        </authorList>
    </citation>
    <scope>NUCLEOTIDE SEQUENCE [LARGE SCALE GENOMIC DNA]</scope>
    <source>
        <strain evidence="2 3">J10</strain>
    </source>
</reference>
<protein>
    <submittedName>
        <fullName evidence="2">STAS domain-containing protein</fullName>
    </submittedName>
</protein>
<evidence type="ECO:0000313" key="3">
    <source>
        <dbReference type="Proteomes" id="UP000680714"/>
    </source>
</evidence>
<organism evidence="2 3">
    <name type="scientific">Magnetospirillum sulfuroxidans</name>
    <dbReference type="NCBI Taxonomy" id="611300"/>
    <lineage>
        <taxon>Bacteria</taxon>
        <taxon>Pseudomonadati</taxon>
        <taxon>Pseudomonadota</taxon>
        <taxon>Alphaproteobacteria</taxon>
        <taxon>Rhodospirillales</taxon>
        <taxon>Rhodospirillaceae</taxon>
        <taxon>Magnetospirillum</taxon>
    </lineage>
</organism>
<dbReference type="SUPFAM" id="SSF52091">
    <property type="entry name" value="SpoIIaa-like"/>
    <property type="match status" value="1"/>
</dbReference>
<name>A0ABS5I898_9PROT</name>
<comment type="caution">
    <text evidence="2">The sequence shown here is derived from an EMBL/GenBank/DDBJ whole genome shotgun (WGS) entry which is preliminary data.</text>
</comment>
<evidence type="ECO:0000313" key="2">
    <source>
        <dbReference type="EMBL" id="MBR9970660.1"/>
    </source>
</evidence>
<evidence type="ECO:0000259" key="1">
    <source>
        <dbReference type="PROSITE" id="PS50801"/>
    </source>
</evidence>
<dbReference type="InterPro" id="IPR036513">
    <property type="entry name" value="STAS_dom_sf"/>
</dbReference>
<dbReference type="PROSITE" id="PS50801">
    <property type="entry name" value="STAS"/>
    <property type="match status" value="1"/>
</dbReference>
<dbReference type="Gene3D" id="3.30.750.24">
    <property type="entry name" value="STAS domain"/>
    <property type="match status" value="1"/>
</dbReference>
<keyword evidence="3" id="KW-1185">Reference proteome</keyword>
<gene>
    <name evidence="2" type="ORF">KEC16_02900</name>
</gene>
<dbReference type="Proteomes" id="UP000680714">
    <property type="component" value="Unassembled WGS sequence"/>
</dbReference>
<dbReference type="InterPro" id="IPR002645">
    <property type="entry name" value="STAS_dom"/>
</dbReference>
<dbReference type="EMBL" id="JAGTUF010000001">
    <property type="protein sequence ID" value="MBR9970660.1"/>
    <property type="molecule type" value="Genomic_DNA"/>
</dbReference>
<accession>A0ABS5I898</accession>
<proteinExistence type="predicted"/>